<organism evidence="2 3">
    <name type="scientific">Podospora didyma</name>
    <dbReference type="NCBI Taxonomy" id="330526"/>
    <lineage>
        <taxon>Eukaryota</taxon>
        <taxon>Fungi</taxon>
        <taxon>Dikarya</taxon>
        <taxon>Ascomycota</taxon>
        <taxon>Pezizomycotina</taxon>
        <taxon>Sordariomycetes</taxon>
        <taxon>Sordariomycetidae</taxon>
        <taxon>Sordariales</taxon>
        <taxon>Podosporaceae</taxon>
        <taxon>Podospora</taxon>
    </lineage>
</organism>
<feature type="transmembrane region" description="Helical" evidence="1">
    <location>
        <begin position="152"/>
        <end position="178"/>
    </location>
</feature>
<accession>A0AAE0NSS1</accession>
<keyword evidence="1" id="KW-1133">Transmembrane helix</keyword>
<gene>
    <name evidence="2" type="ORF">B0H63DRAFT_393119</name>
</gene>
<evidence type="ECO:0000313" key="3">
    <source>
        <dbReference type="Proteomes" id="UP001285441"/>
    </source>
</evidence>
<sequence length="209" mass="23680">MPKGPEARVRDEVKWEQSYDHILKAPRTQYLVMSIQANQIKTRYSVLASAFSWTTLAGFITLPNTFTSLQTSSYLSGNESGIVVQNTIRNLQLLPFAGILCFTGIIGTCFLWRKCRMNYIWLIKHLFLPGLLHSLISLFSTVLSILTTQGGYISVTAKVTITVILVVCGSMLCLFIVYNQLLRNLIALHKQDVRKYEEQSRLTGQVRSR</sequence>
<evidence type="ECO:0000256" key="1">
    <source>
        <dbReference type="SAM" id="Phobius"/>
    </source>
</evidence>
<reference evidence="2" key="2">
    <citation type="submission" date="2023-06" db="EMBL/GenBank/DDBJ databases">
        <authorList>
            <consortium name="Lawrence Berkeley National Laboratory"/>
            <person name="Haridas S."/>
            <person name="Hensen N."/>
            <person name="Bonometti L."/>
            <person name="Westerberg I."/>
            <person name="Brannstrom I.O."/>
            <person name="Guillou S."/>
            <person name="Cros-Aarteil S."/>
            <person name="Calhoun S."/>
            <person name="Kuo A."/>
            <person name="Mondo S."/>
            <person name="Pangilinan J."/>
            <person name="Riley R."/>
            <person name="LaButti K."/>
            <person name="Andreopoulos B."/>
            <person name="Lipzen A."/>
            <person name="Chen C."/>
            <person name="Yanf M."/>
            <person name="Daum C."/>
            <person name="Ng V."/>
            <person name="Clum A."/>
            <person name="Steindorff A."/>
            <person name="Ohm R."/>
            <person name="Martin F."/>
            <person name="Silar P."/>
            <person name="Natvig D."/>
            <person name="Lalanne C."/>
            <person name="Gautier V."/>
            <person name="Ament-velasquez S.L."/>
            <person name="Kruys A."/>
            <person name="Hutchinson M.I."/>
            <person name="Powell A.J."/>
            <person name="Barry K."/>
            <person name="Miller A.N."/>
            <person name="Grigoriev I.V."/>
            <person name="Debuchy R."/>
            <person name="Gladieux P."/>
            <person name="Thoren M.H."/>
            <person name="Johannesson H."/>
        </authorList>
    </citation>
    <scope>NUCLEOTIDE SEQUENCE</scope>
    <source>
        <strain evidence="2">CBS 232.78</strain>
    </source>
</reference>
<feature type="transmembrane region" description="Helical" evidence="1">
    <location>
        <begin position="125"/>
        <end position="146"/>
    </location>
</feature>
<dbReference type="AlphaFoldDB" id="A0AAE0NSS1"/>
<name>A0AAE0NSS1_9PEZI</name>
<dbReference type="Proteomes" id="UP001285441">
    <property type="component" value="Unassembled WGS sequence"/>
</dbReference>
<proteinExistence type="predicted"/>
<keyword evidence="3" id="KW-1185">Reference proteome</keyword>
<dbReference type="EMBL" id="JAULSW010000003">
    <property type="protein sequence ID" value="KAK3386849.1"/>
    <property type="molecule type" value="Genomic_DNA"/>
</dbReference>
<reference evidence="2" key="1">
    <citation type="journal article" date="2023" name="Mol. Phylogenet. Evol.">
        <title>Genome-scale phylogeny and comparative genomics of the fungal order Sordariales.</title>
        <authorList>
            <person name="Hensen N."/>
            <person name="Bonometti L."/>
            <person name="Westerberg I."/>
            <person name="Brannstrom I.O."/>
            <person name="Guillou S."/>
            <person name="Cros-Aarteil S."/>
            <person name="Calhoun S."/>
            <person name="Haridas S."/>
            <person name="Kuo A."/>
            <person name="Mondo S."/>
            <person name="Pangilinan J."/>
            <person name="Riley R."/>
            <person name="LaButti K."/>
            <person name="Andreopoulos B."/>
            <person name="Lipzen A."/>
            <person name="Chen C."/>
            <person name="Yan M."/>
            <person name="Daum C."/>
            <person name="Ng V."/>
            <person name="Clum A."/>
            <person name="Steindorff A."/>
            <person name="Ohm R.A."/>
            <person name="Martin F."/>
            <person name="Silar P."/>
            <person name="Natvig D.O."/>
            <person name="Lalanne C."/>
            <person name="Gautier V."/>
            <person name="Ament-Velasquez S.L."/>
            <person name="Kruys A."/>
            <person name="Hutchinson M.I."/>
            <person name="Powell A.J."/>
            <person name="Barry K."/>
            <person name="Miller A.N."/>
            <person name="Grigoriev I.V."/>
            <person name="Debuchy R."/>
            <person name="Gladieux P."/>
            <person name="Hiltunen Thoren M."/>
            <person name="Johannesson H."/>
        </authorList>
    </citation>
    <scope>NUCLEOTIDE SEQUENCE</scope>
    <source>
        <strain evidence="2">CBS 232.78</strain>
    </source>
</reference>
<feature type="transmembrane region" description="Helical" evidence="1">
    <location>
        <begin position="93"/>
        <end position="113"/>
    </location>
</feature>
<evidence type="ECO:0000313" key="2">
    <source>
        <dbReference type="EMBL" id="KAK3386849.1"/>
    </source>
</evidence>
<keyword evidence="1" id="KW-0812">Transmembrane</keyword>
<comment type="caution">
    <text evidence="2">The sequence shown here is derived from an EMBL/GenBank/DDBJ whole genome shotgun (WGS) entry which is preliminary data.</text>
</comment>
<feature type="transmembrane region" description="Helical" evidence="1">
    <location>
        <begin position="44"/>
        <end position="62"/>
    </location>
</feature>
<protein>
    <submittedName>
        <fullName evidence="2">Uncharacterized protein</fullName>
    </submittedName>
</protein>
<keyword evidence="1" id="KW-0472">Membrane</keyword>